<accession>A0A3D5J1X0</accession>
<name>A0A3D5J1X0_9FLAO</name>
<sequence>MPANKKHLTKSPFHRILKIVTGFAGGYVITELFFMILVKCINEPAALVSLQFAGFILWACLMILAFIPKSGLKCLGIYLLSSIVLLSVFILIP</sequence>
<dbReference type="EMBL" id="DPMF01000304">
    <property type="protein sequence ID" value="HCV81997.1"/>
    <property type="molecule type" value="Genomic_DNA"/>
</dbReference>
<gene>
    <name evidence="2" type="ORF">DGQ38_13200</name>
</gene>
<reference evidence="2 3" key="1">
    <citation type="journal article" date="2018" name="Nat. Biotechnol.">
        <title>A standardized bacterial taxonomy based on genome phylogeny substantially revises the tree of life.</title>
        <authorList>
            <person name="Parks D.H."/>
            <person name="Chuvochina M."/>
            <person name="Waite D.W."/>
            <person name="Rinke C."/>
            <person name="Skarshewski A."/>
            <person name="Chaumeil P.A."/>
            <person name="Hugenholtz P."/>
        </authorList>
    </citation>
    <scope>NUCLEOTIDE SEQUENCE [LARGE SCALE GENOMIC DNA]</scope>
    <source>
        <strain evidence="2">UBA9359</strain>
    </source>
</reference>
<dbReference type="AlphaFoldDB" id="A0A3D5J1X0"/>
<keyword evidence="1" id="KW-0472">Membrane</keyword>
<organism evidence="2 3">
    <name type="scientific">Zunongwangia profunda</name>
    <dbReference type="NCBI Taxonomy" id="398743"/>
    <lineage>
        <taxon>Bacteria</taxon>
        <taxon>Pseudomonadati</taxon>
        <taxon>Bacteroidota</taxon>
        <taxon>Flavobacteriia</taxon>
        <taxon>Flavobacteriales</taxon>
        <taxon>Flavobacteriaceae</taxon>
        <taxon>Zunongwangia</taxon>
    </lineage>
</organism>
<dbReference type="Proteomes" id="UP000264330">
    <property type="component" value="Unassembled WGS sequence"/>
</dbReference>
<proteinExistence type="predicted"/>
<dbReference type="RefSeq" id="WP_013071087.1">
    <property type="nucleotide sequence ID" value="NZ_CAJXAW010000129.1"/>
</dbReference>
<comment type="caution">
    <text evidence="2">The sequence shown here is derived from an EMBL/GenBank/DDBJ whole genome shotgun (WGS) entry which is preliminary data.</text>
</comment>
<feature type="transmembrane region" description="Helical" evidence="1">
    <location>
        <begin position="16"/>
        <end position="38"/>
    </location>
</feature>
<feature type="transmembrane region" description="Helical" evidence="1">
    <location>
        <begin position="74"/>
        <end position="92"/>
    </location>
</feature>
<keyword evidence="1" id="KW-1133">Transmembrane helix</keyword>
<keyword evidence="1" id="KW-0812">Transmembrane</keyword>
<evidence type="ECO:0000256" key="1">
    <source>
        <dbReference type="SAM" id="Phobius"/>
    </source>
</evidence>
<evidence type="ECO:0000313" key="3">
    <source>
        <dbReference type="Proteomes" id="UP000264330"/>
    </source>
</evidence>
<dbReference type="OMA" id="FTGFILW"/>
<evidence type="ECO:0000313" key="2">
    <source>
        <dbReference type="EMBL" id="HCV81997.1"/>
    </source>
</evidence>
<feature type="transmembrane region" description="Helical" evidence="1">
    <location>
        <begin position="44"/>
        <end position="67"/>
    </location>
</feature>
<protein>
    <submittedName>
        <fullName evidence="2">Uncharacterized protein</fullName>
    </submittedName>
</protein>